<sequence length="379" mass="42308">MKRLFKFLLSTVFLVVLLFSAYALISGRTYLFKAVWYNFADIDDYKVFTNNTITTGAHQPWPVSGQYNKQPIPDSLKNKLEALKTVALLAIKNDSILAEQYWDGYTDSSWSGSFSMAKSITSLLIGAAIKDSLIRSVGQPVAEFLPEFAQDPYKAQVTIEQLLSMSSGSNWDESYSNPLSVTTELYYGSDAYAAATGVKIVKPSGTEFRYKSGDTQLLGLVLEKATGKSLSAYAAEKLWHPIGAEHPALWSTDHTGGHEKAYCCFNSNARDFARIGQLMLDSGRWKGQAIITPDYFARSIRPHGLTDEHGQKVDYYGYQWWIFPGKEQVFYARGILGQYIIVIPSRRVVLVRLGHQRSGQIINHAPAEVASLVNWGLQL</sequence>
<dbReference type="InterPro" id="IPR001466">
    <property type="entry name" value="Beta-lactam-related"/>
</dbReference>
<name>A0AAJ6BFJ1_9BACT</name>
<dbReference type="Gene3D" id="3.40.710.10">
    <property type="entry name" value="DD-peptidase/beta-lactamase superfamily"/>
    <property type="match status" value="1"/>
</dbReference>
<reference evidence="2" key="1">
    <citation type="submission" date="2023-03" db="EMBL/GenBank/DDBJ databases">
        <title>Andean soil-derived lignocellulolytic bacterial consortium as a source of novel taxa and putative plastic-active enzymes.</title>
        <authorList>
            <person name="Diaz-Garcia L."/>
            <person name="Chuvochina M."/>
            <person name="Feuerriegel G."/>
            <person name="Bunk B."/>
            <person name="Sproer C."/>
            <person name="Streit W.R."/>
            <person name="Rodriguez L.M."/>
            <person name="Overmann J."/>
            <person name="Jimenez D.J."/>
        </authorList>
    </citation>
    <scope>NUCLEOTIDE SEQUENCE</scope>
    <source>
        <strain evidence="2">MAG 7</strain>
    </source>
</reference>
<organism evidence="2 3">
    <name type="scientific">Candidatus Pseudobacter hemicellulosilyticus</name>
    <dbReference type="NCBI Taxonomy" id="3121375"/>
    <lineage>
        <taxon>Bacteria</taxon>
        <taxon>Pseudomonadati</taxon>
        <taxon>Bacteroidota</taxon>
        <taxon>Chitinophagia</taxon>
        <taxon>Chitinophagales</taxon>
        <taxon>Chitinophagaceae</taxon>
        <taxon>Pseudobacter</taxon>
    </lineage>
</organism>
<dbReference type="GO" id="GO:0016787">
    <property type="term" value="F:hydrolase activity"/>
    <property type="evidence" value="ECO:0007669"/>
    <property type="project" value="UniProtKB-KW"/>
</dbReference>
<accession>A0AAJ6BFJ1</accession>
<dbReference type="EMBL" id="CP119311">
    <property type="protein sequence ID" value="WEK35163.1"/>
    <property type="molecule type" value="Genomic_DNA"/>
</dbReference>
<proteinExistence type="predicted"/>
<keyword evidence="2" id="KW-0378">Hydrolase</keyword>
<feature type="domain" description="Beta-lactamase-related" evidence="1">
    <location>
        <begin position="83"/>
        <end position="356"/>
    </location>
</feature>
<gene>
    <name evidence="2" type="ORF">P0Y53_21955</name>
</gene>
<dbReference type="Pfam" id="PF00144">
    <property type="entry name" value="Beta-lactamase"/>
    <property type="match status" value="1"/>
</dbReference>
<dbReference type="Proteomes" id="UP001220610">
    <property type="component" value="Chromosome"/>
</dbReference>
<dbReference type="SUPFAM" id="SSF56601">
    <property type="entry name" value="beta-lactamase/transpeptidase-like"/>
    <property type="match status" value="1"/>
</dbReference>
<evidence type="ECO:0000313" key="3">
    <source>
        <dbReference type="Proteomes" id="UP001220610"/>
    </source>
</evidence>
<dbReference type="AlphaFoldDB" id="A0AAJ6BFJ1"/>
<protein>
    <submittedName>
        <fullName evidence="2">Serine hydrolase</fullName>
    </submittedName>
</protein>
<evidence type="ECO:0000259" key="1">
    <source>
        <dbReference type="Pfam" id="PF00144"/>
    </source>
</evidence>
<dbReference type="InterPro" id="IPR012338">
    <property type="entry name" value="Beta-lactam/transpept-like"/>
</dbReference>
<dbReference type="PANTHER" id="PTHR43283">
    <property type="entry name" value="BETA-LACTAMASE-RELATED"/>
    <property type="match status" value="1"/>
</dbReference>
<dbReference type="PANTHER" id="PTHR43283:SF14">
    <property type="entry name" value="BLL8153 PROTEIN"/>
    <property type="match status" value="1"/>
</dbReference>
<dbReference type="InterPro" id="IPR050789">
    <property type="entry name" value="Diverse_Enzym_Activities"/>
</dbReference>
<evidence type="ECO:0000313" key="2">
    <source>
        <dbReference type="EMBL" id="WEK35163.1"/>
    </source>
</evidence>